<dbReference type="InterPro" id="IPR031481">
    <property type="entry name" value="Glyco_tran_10_N"/>
</dbReference>
<dbReference type="InterPro" id="IPR055270">
    <property type="entry name" value="Glyco_tran_10_C"/>
</dbReference>
<evidence type="ECO:0000256" key="8">
    <source>
        <dbReference type="ARBA" id="ARBA00022989"/>
    </source>
</evidence>
<keyword evidence="9 12" id="KW-0333">Golgi apparatus</keyword>
<keyword evidence="4 12" id="KW-0328">Glycosyltransferase</keyword>
<reference evidence="16" key="3">
    <citation type="submission" date="2015-06" db="UniProtKB">
        <authorList>
            <consortium name="EnsemblMetazoa"/>
        </authorList>
    </citation>
    <scope>IDENTIFICATION</scope>
</reference>
<dbReference type="FunFam" id="3.40.50.11660:FF:000004">
    <property type="entry name" value="Glycoprotein 3-alpha-L-fucosyltransferase A"/>
    <property type="match status" value="1"/>
</dbReference>
<evidence type="ECO:0000313" key="15">
    <source>
        <dbReference type="EMBL" id="ELT91974.1"/>
    </source>
</evidence>
<comment type="subcellular location">
    <subcellularLocation>
        <location evidence="1">Golgi apparatus membrane</location>
        <topology evidence="1">Single-pass type II membrane protein</topology>
    </subcellularLocation>
    <subcellularLocation>
        <location evidence="12">Golgi apparatus</location>
        <location evidence="12">Golgi stack membrane</location>
        <topology evidence="12">Single-pass type II membrane protein</topology>
    </subcellularLocation>
</comment>
<evidence type="ECO:0000313" key="17">
    <source>
        <dbReference type="Proteomes" id="UP000014760"/>
    </source>
</evidence>
<dbReference type="AlphaFoldDB" id="R7TE22"/>
<feature type="domain" description="Fucosyltransferase C-terminal" evidence="13">
    <location>
        <begin position="78"/>
        <end position="215"/>
    </location>
</feature>
<evidence type="ECO:0000256" key="7">
    <source>
        <dbReference type="ARBA" id="ARBA00022968"/>
    </source>
</evidence>
<evidence type="ECO:0000256" key="2">
    <source>
        <dbReference type="ARBA" id="ARBA00004922"/>
    </source>
</evidence>
<dbReference type="PANTHER" id="PTHR48438:SF1">
    <property type="entry name" value="ALPHA-(1,3)-FUCOSYLTRANSFERASE C-RELATED"/>
    <property type="match status" value="1"/>
</dbReference>
<accession>R7TE22</accession>
<dbReference type="Pfam" id="PF00852">
    <property type="entry name" value="Glyco_transf_10"/>
    <property type="match status" value="1"/>
</dbReference>
<feature type="domain" description="Fucosyltransferase N-terminal" evidence="14">
    <location>
        <begin position="6"/>
        <end position="55"/>
    </location>
</feature>
<dbReference type="Gene3D" id="3.40.50.11660">
    <property type="entry name" value="Glycosyl transferase family 10, C-terminal domain"/>
    <property type="match status" value="1"/>
</dbReference>
<dbReference type="HOGENOM" id="CLU_032075_5_1_1"/>
<proteinExistence type="inferred from homology"/>
<dbReference type="InterPro" id="IPR001503">
    <property type="entry name" value="Glyco_trans_10"/>
</dbReference>
<evidence type="ECO:0000256" key="11">
    <source>
        <dbReference type="ARBA" id="ARBA00023180"/>
    </source>
</evidence>
<comment type="similarity">
    <text evidence="3 12">Belongs to the glycosyltransferase 10 family.</text>
</comment>
<dbReference type="OrthoDB" id="8057859at2759"/>
<keyword evidence="11" id="KW-0325">Glycoprotein</keyword>
<dbReference type="Pfam" id="PF17039">
    <property type="entry name" value="Glyco_tran_10_N"/>
    <property type="match status" value="1"/>
</dbReference>
<feature type="non-terminal residue" evidence="15">
    <location>
        <position position="216"/>
    </location>
</feature>
<reference evidence="15 17" key="2">
    <citation type="journal article" date="2013" name="Nature">
        <title>Insights into bilaterian evolution from three spiralian genomes.</title>
        <authorList>
            <person name="Simakov O."/>
            <person name="Marletaz F."/>
            <person name="Cho S.J."/>
            <person name="Edsinger-Gonzales E."/>
            <person name="Havlak P."/>
            <person name="Hellsten U."/>
            <person name="Kuo D.H."/>
            <person name="Larsson T."/>
            <person name="Lv J."/>
            <person name="Arendt D."/>
            <person name="Savage R."/>
            <person name="Osoegawa K."/>
            <person name="de Jong P."/>
            <person name="Grimwood J."/>
            <person name="Chapman J.A."/>
            <person name="Shapiro H."/>
            <person name="Aerts A."/>
            <person name="Otillar R.P."/>
            <person name="Terry A.Y."/>
            <person name="Boore J.L."/>
            <person name="Grigoriev I.V."/>
            <person name="Lindberg D.R."/>
            <person name="Seaver E.C."/>
            <person name="Weisblat D.A."/>
            <person name="Putnam N.H."/>
            <person name="Rokhsar D.S."/>
        </authorList>
    </citation>
    <scope>NUCLEOTIDE SEQUENCE</scope>
    <source>
        <strain evidence="15 17">I ESC-2004</strain>
    </source>
</reference>
<evidence type="ECO:0000256" key="5">
    <source>
        <dbReference type="ARBA" id="ARBA00022679"/>
    </source>
</evidence>
<evidence type="ECO:0000256" key="9">
    <source>
        <dbReference type="ARBA" id="ARBA00023034"/>
    </source>
</evidence>
<dbReference type="PANTHER" id="PTHR48438">
    <property type="entry name" value="ALPHA-(1,3)-FUCOSYLTRANSFERASE C-RELATED"/>
    <property type="match status" value="1"/>
</dbReference>
<protein>
    <recommendedName>
        <fullName evidence="12">Fucosyltransferase</fullName>
        <ecNumber evidence="12">2.4.1.-</ecNumber>
    </recommendedName>
</protein>
<dbReference type="EMBL" id="KB310317">
    <property type="protein sequence ID" value="ELT91974.1"/>
    <property type="molecule type" value="Genomic_DNA"/>
</dbReference>
<dbReference type="UniPathway" id="UPA00378"/>
<dbReference type="GO" id="GO:0032580">
    <property type="term" value="C:Golgi cisterna membrane"/>
    <property type="evidence" value="ECO:0007669"/>
    <property type="project" value="UniProtKB-SubCell"/>
</dbReference>
<evidence type="ECO:0000256" key="3">
    <source>
        <dbReference type="ARBA" id="ARBA00008919"/>
    </source>
</evidence>
<keyword evidence="7" id="KW-0735">Signal-anchor</keyword>
<dbReference type="Proteomes" id="UP000014760">
    <property type="component" value="Unassembled WGS sequence"/>
</dbReference>
<gene>
    <name evidence="15" type="ORF">CAPTEDRAFT_65511</name>
</gene>
<comment type="pathway">
    <text evidence="2">Protein modification; protein glycosylation.</text>
</comment>
<dbReference type="OMA" id="PQQHERI"/>
<reference evidence="17" key="1">
    <citation type="submission" date="2012-12" db="EMBL/GenBank/DDBJ databases">
        <authorList>
            <person name="Hellsten U."/>
            <person name="Grimwood J."/>
            <person name="Chapman J.A."/>
            <person name="Shapiro H."/>
            <person name="Aerts A."/>
            <person name="Otillar R.P."/>
            <person name="Terry A.Y."/>
            <person name="Boore J.L."/>
            <person name="Simakov O."/>
            <person name="Marletaz F."/>
            <person name="Cho S.-J."/>
            <person name="Edsinger-Gonzales E."/>
            <person name="Havlak P."/>
            <person name="Kuo D.-H."/>
            <person name="Larsson T."/>
            <person name="Lv J."/>
            <person name="Arendt D."/>
            <person name="Savage R."/>
            <person name="Osoegawa K."/>
            <person name="de Jong P."/>
            <person name="Lindberg D.R."/>
            <person name="Seaver E.C."/>
            <person name="Weisblat D.A."/>
            <person name="Putnam N.H."/>
            <person name="Grigoriev I.V."/>
            <person name="Rokhsar D.S."/>
        </authorList>
    </citation>
    <scope>NUCLEOTIDE SEQUENCE</scope>
    <source>
        <strain evidence="17">I ESC-2004</strain>
    </source>
</reference>
<keyword evidence="8" id="KW-1133">Transmembrane helix</keyword>
<dbReference type="GO" id="GO:0008417">
    <property type="term" value="F:fucosyltransferase activity"/>
    <property type="evidence" value="ECO:0007669"/>
    <property type="project" value="InterPro"/>
</dbReference>
<evidence type="ECO:0000259" key="14">
    <source>
        <dbReference type="Pfam" id="PF17039"/>
    </source>
</evidence>
<dbReference type="EC" id="2.4.1.-" evidence="12"/>
<dbReference type="SUPFAM" id="SSF53756">
    <property type="entry name" value="UDP-Glycosyltransferase/glycogen phosphorylase"/>
    <property type="match status" value="1"/>
</dbReference>
<dbReference type="EMBL" id="AMQN01000380">
    <property type="status" value="NOT_ANNOTATED_CDS"/>
    <property type="molecule type" value="Genomic_DNA"/>
</dbReference>
<evidence type="ECO:0000256" key="10">
    <source>
        <dbReference type="ARBA" id="ARBA00023136"/>
    </source>
</evidence>
<sequence>VFRRDPPEHRPLGQKWIMYETEPPTKLWGPHLDYESDIWRAFNMTMTYTSDSTIPNNIYSQKCILNPDWISTNENFAKGKRKDVAWFVSNCETPSQREVYVKELQRHIDVDVFGSCGDIDQCPRGSSPDSCIAKTINEYKFYLSFENSLCEEYYTEKLVRTLWSNVIPIVMGLNDYSTILPPGSFIDVRNFSSPQRLAEFLREVSEDDEQYNSFIE</sequence>
<evidence type="ECO:0000256" key="1">
    <source>
        <dbReference type="ARBA" id="ARBA00004323"/>
    </source>
</evidence>
<dbReference type="EnsemblMetazoa" id="CapteT65511">
    <property type="protein sequence ID" value="CapteP65511"/>
    <property type="gene ID" value="CapteG65511"/>
</dbReference>
<keyword evidence="6 12" id="KW-0812">Transmembrane</keyword>
<evidence type="ECO:0000256" key="12">
    <source>
        <dbReference type="RuleBase" id="RU003832"/>
    </source>
</evidence>
<organism evidence="15">
    <name type="scientific">Capitella teleta</name>
    <name type="common">Polychaete worm</name>
    <dbReference type="NCBI Taxonomy" id="283909"/>
    <lineage>
        <taxon>Eukaryota</taxon>
        <taxon>Metazoa</taxon>
        <taxon>Spiralia</taxon>
        <taxon>Lophotrochozoa</taxon>
        <taxon>Annelida</taxon>
        <taxon>Polychaeta</taxon>
        <taxon>Sedentaria</taxon>
        <taxon>Scolecida</taxon>
        <taxon>Capitellidae</taxon>
        <taxon>Capitella</taxon>
    </lineage>
</organism>
<evidence type="ECO:0000313" key="16">
    <source>
        <dbReference type="EnsemblMetazoa" id="CapteP65511"/>
    </source>
</evidence>
<name>R7TE22_CAPTE</name>
<evidence type="ECO:0000259" key="13">
    <source>
        <dbReference type="Pfam" id="PF00852"/>
    </source>
</evidence>
<evidence type="ECO:0000256" key="6">
    <source>
        <dbReference type="ARBA" id="ARBA00022692"/>
    </source>
</evidence>
<keyword evidence="17" id="KW-1185">Reference proteome</keyword>
<feature type="non-terminal residue" evidence="15">
    <location>
        <position position="1"/>
    </location>
</feature>
<dbReference type="GO" id="GO:0000139">
    <property type="term" value="C:Golgi membrane"/>
    <property type="evidence" value="ECO:0007669"/>
    <property type="project" value="UniProtKB-SubCell"/>
</dbReference>
<dbReference type="InterPro" id="IPR038577">
    <property type="entry name" value="GT10-like_C_sf"/>
</dbReference>
<keyword evidence="10" id="KW-0472">Membrane</keyword>
<evidence type="ECO:0000256" key="4">
    <source>
        <dbReference type="ARBA" id="ARBA00022676"/>
    </source>
</evidence>
<keyword evidence="5 12" id="KW-0808">Transferase</keyword>